<evidence type="ECO:0000313" key="3">
    <source>
        <dbReference type="Proteomes" id="UP001499938"/>
    </source>
</evidence>
<keyword evidence="3" id="KW-1185">Reference proteome</keyword>
<dbReference type="EMBL" id="BAAAPO010000021">
    <property type="protein sequence ID" value="GAA1789566.1"/>
    <property type="molecule type" value="Genomic_DNA"/>
</dbReference>
<dbReference type="Gene3D" id="3.90.1660.10">
    <property type="entry name" value="CofE-like domain"/>
    <property type="match status" value="1"/>
</dbReference>
<organism evidence="2 3">
    <name type="scientific">Nostocoides veronense</name>
    <dbReference type="NCBI Taxonomy" id="330836"/>
    <lineage>
        <taxon>Bacteria</taxon>
        <taxon>Bacillati</taxon>
        <taxon>Actinomycetota</taxon>
        <taxon>Actinomycetes</taxon>
        <taxon>Micrococcales</taxon>
        <taxon>Intrasporangiaceae</taxon>
        <taxon>Nostocoides</taxon>
    </lineage>
</organism>
<feature type="domain" description="Coenzyme F420:L-glutamate ligase-like" evidence="1">
    <location>
        <begin position="32"/>
        <end position="238"/>
    </location>
</feature>
<dbReference type="SUPFAM" id="SSF144010">
    <property type="entry name" value="CofE-like"/>
    <property type="match status" value="1"/>
</dbReference>
<evidence type="ECO:0000313" key="2">
    <source>
        <dbReference type="EMBL" id="GAA1789566.1"/>
    </source>
</evidence>
<dbReference type="Pfam" id="PF01996">
    <property type="entry name" value="F420_ligase"/>
    <property type="match status" value="1"/>
</dbReference>
<protein>
    <recommendedName>
        <fullName evidence="1">Coenzyme F420:L-glutamate ligase-like domain-containing protein</fullName>
    </recommendedName>
</protein>
<proteinExistence type="predicted"/>
<sequence>MPDPAATTEEAPEEASWSGPVGEVRIIPVQGIPEIVRDCDLGAVIGGAIAAGGEALRDGDILAVTSKIASKALGLTAVRTDKRAVVREQSVRVVAERMTSTGATRIVEGRHGVVMAGAGIDASNTGPAETLLLLPDDPDEVARELLESLTAYLRLTLGLAPDLGLVLTDTAGRPWRGGQTDFALGAAGLRVLADYRGCSDVDGRPLEVTAIAVADEIAAAADLVKGKLAQVPVAILRGLGHLVEPGTATGARRLVRTGPGDFFAMGHVEAARAALGVDPGSPLAEAAGIRSVNVESVPDRLARAVRVALLADPRGSSVRAETRELPDGRVEVLMTCPDAYAVGRATARLEVALWSEGLGEEIVLRDA</sequence>
<reference evidence="2 3" key="1">
    <citation type="journal article" date="2019" name="Int. J. Syst. Evol. Microbiol.">
        <title>The Global Catalogue of Microorganisms (GCM) 10K type strain sequencing project: providing services to taxonomists for standard genome sequencing and annotation.</title>
        <authorList>
            <consortium name="The Broad Institute Genomics Platform"/>
            <consortium name="The Broad Institute Genome Sequencing Center for Infectious Disease"/>
            <person name="Wu L."/>
            <person name="Ma J."/>
        </authorList>
    </citation>
    <scope>NUCLEOTIDE SEQUENCE [LARGE SCALE GENOMIC DNA]</scope>
    <source>
        <strain evidence="2 3">JCM 15592</strain>
    </source>
</reference>
<comment type="caution">
    <text evidence="2">The sequence shown here is derived from an EMBL/GenBank/DDBJ whole genome shotgun (WGS) entry which is preliminary data.</text>
</comment>
<dbReference type="InterPro" id="IPR002847">
    <property type="entry name" value="F420-0_gamma-glut_ligase-dom"/>
</dbReference>
<dbReference type="Gene3D" id="3.30.1330.100">
    <property type="entry name" value="CofE-like"/>
    <property type="match status" value="1"/>
</dbReference>
<gene>
    <name evidence="2" type="ORF">GCM10009811_13150</name>
</gene>
<dbReference type="Proteomes" id="UP001499938">
    <property type="component" value="Unassembled WGS sequence"/>
</dbReference>
<name>A0ABN2LIE1_9MICO</name>
<evidence type="ECO:0000259" key="1">
    <source>
        <dbReference type="Pfam" id="PF01996"/>
    </source>
</evidence>
<dbReference type="PANTHER" id="PTHR47917:SF1">
    <property type="entry name" value="COENZYME F420:L-GLUTAMATE LIGASE"/>
    <property type="match status" value="1"/>
</dbReference>
<dbReference type="PANTHER" id="PTHR47917">
    <property type="match status" value="1"/>
</dbReference>
<accession>A0ABN2LIE1</accession>
<dbReference type="RefSeq" id="WP_344082731.1">
    <property type="nucleotide sequence ID" value="NZ_BAAAPO010000021.1"/>
</dbReference>